<protein>
    <submittedName>
        <fullName evidence="3">Uncharacterized protein</fullName>
    </submittedName>
</protein>
<dbReference type="EMBL" id="LGUB01000001">
    <property type="protein sequence ID" value="KRH95314.1"/>
    <property type="molecule type" value="Genomic_DNA"/>
</dbReference>
<feature type="compositionally biased region" description="Basic and acidic residues" evidence="1">
    <location>
        <begin position="342"/>
        <end position="555"/>
    </location>
</feature>
<keyword evidence="4" id="KW-1185">Reference proteome</keyword>
<feature type="compositionally biased region" description="Basic and acidic residues" evidence="1">
    <location>
        <begin position="290"/>
        <end position="323"/>
    </location>
</feature>
<dbReference type="OrthoDB" id="2193130at2759"/>
<feature type="signal peptide" evidence="2">
    <location>
        <begin position="1"/>
        <end position="17"/>
    </location>
</feature>
<feature type="compositionally biased region" description="Basic and acidic residues" evidence="1">
    <location>
        <begin position="193"/>
        <end position="219"/>
    </location>
</feature>
<evidence type="ECO:0000313" key="3">
    <source>
        <dbReference type="EMBL" id="KRH95314.1"/>
    </source>
</evidence>
<comment type="caution">
    <text evidence="3">The sequence shown here is derived from an EMBL/GenBank/DDBJ whole genome shotgun (WGS) entry which is preliminary data.</text>
</comment>
<sequence length="801" mass="91946">MIKNILIPLLFLQFTCTDPIEISFDDITGDDKLQGFLKALQTQINEHKLPISSLKDIIKIEKVTEPSSEKSDLVEQQSTKENLKDLEIKSKLKEIPDDKSKDELSKSKLLDDSLTVSLAKNNTATDAENEFENTMVNKLFDFLSPDKKKDDKKEKVKPVKQTDEVESQKDEEMKKKKPSRSEQESTDRDDEPDTKSDKERPATESEAKNDKSATRSLKKDSKKPKDKNESKVKPEKSKSEKKHPSINEETERSVRNDLEARKLLELKKQEEKQRIRDDKKAILEDDPEKCDDQKNNKKSNEEATSTSDKRSENKDTEQYDKTKTSKKKNSSSEKQVASDEQDSTKTKEIRSKEAASTTEEKESKKPQKEKSTDKKAKDTSSEGKVASDVKRTSKEKNLSSEKQEPNDVIKDEKAKDEKSEEKSKDQKPDEKPRDQKTNEKTKDQKTDEKTKDQKIDEKTKDQKPDEKTKDEKPDEKTKDEKLDVKPKDEKSIENPKDETKTSDEKTIEKVIDLEKSKEPKSSSEKDSKNDKPEKKTVETKDDKKDGVSSQKKEELSQSTELAAKLKKLITSIKKMNEQSNAPKKILISFDPKNKQIRIKILPQAEISKEEKKLVVGGMKLVSIFEKNVDILKTVYPKDNYGKIKDVLIYKSDDGRILEYWGKLKFHKTKNDEYVDETGFLQGKMVDKFENILENGVLSETGLFVSKDLTTEQLEKSFDIMQRLVIEIAKIKNIKVSEIMDDQPYFTALDKMIYNKTYNTPTHGPSACKYVCKCKESECKTGCDSIKCVSLDLIRQIFGNRS</sequence>
<gene>
    <name evidence="3" type="ORF">M153_100082713</name>
</gene>
<evidence type="ECO:0000256" key="1">
    <source>
        <dbReference type="SAM" id="MobiDB-lite"/>
    </source>
</evidence>
<keyword evidence="2" id="KW-0732">Signal</keyword>
<dbReference type="AlphaFoldDB" id="A0A0R0M1D2"/>
<proteinExistence type="predicted"/>
<reference evidence="3 4" key="1">
    <citation type="submission" date="2015-07" db="EMBL/GenBank/DDBJ databases">
        <title>The genome of Pseudoloma neurophilia, a relevant intracellular parasite of the zebrafish.</title>
        <authorList>
            <person name="Ndikumana S."/>
            <person name="Pelin A."/>
            <person name="Sanders J."/>
            <person name="Corradi N."/>
        </authorList>
    </citation>
    <scope>NUCLEOTIDE SEQUENCE [LARGE SCALE GENOMIC DNA]</scope>
    <source>
        <strain evidence="3 4">MK1</strain>
    </source>
</reference>
<dbReference type="Proteomes" id="UP000051530">
    <property type="component" value="Unassembled WGS sequence"/>
</dbReference>
<feature type="compositionally biased region" description="Basic and acidic residues" evidence="1">
    <location>
        <begin position="226"/>
        <end position="283"/>
    </location>
</feature>
<feature type="chain" id="PRO_5006399085" evidence="2">
    <location>
        <begin position="18"/>
        <end position="801"/>
    </location>
</feature>
<evidence type="ECO:0000313" key="4">
    <source>
        <dbReference type="Proteomes" id="UP000051530"/>
    </source>
</evidence>
<feature type="compositionally biased region" description="Basic and acidic residues" evidence="1">
    <location>
        <begin position="145"/>
        <end position="186"/>
    </location>
</feature>
<organism evidence="3 4">
    <name type="scientific">Pseudoloma neurophilia</name>
    <dbReference type="NCBI Taxonomy" id="146866"/>
    <lineage>
        <taxon>Eukaryota</taxon>
        <taxon>Fungi</taxon>
        <taxon>Fungi incertae sedis</taxon>
        <taxon>Microsporidia</taxon>
        <taxon>Pseudoloma</taxon>
    </lineage>
</organism>
<accession>A0A0R0M1D2</accession>
<feature type="region of interest" description="Disordered" evidence="1">
    <location>
        <begin position="145"/>
        <end position="557"/>
    </location>
</feature>
<evidence type="ECO:0000256" key="2">
    <source>
        <dbReference type="SAM" id="SignalP"/>
    </source>
</evidence>
<dbReference type="VEuPathDB" id="MicrosporidiaDB:M153_100082713"/>
<name>A0A0R0M1D2_9MICR</name>